<feature type="transmembrane region" description="Helical" evidence="9">
    <location>
        <begin position="21"/>
        <end position="50"/>
    </location>
</feature>
<sequence>MSGRWQMSKKRFSLRGLSLGLQVRVVIIFLLVMTTLVTGFWVGGIFYQWWNKEYYHQVTVSTFLASDLVSSDIEMFRRVGETVFEILSDTMKGDSFDKRQTLDVLKKEFAQMEAFALFDREGKRRFFIGDSRWDSLDLLGFFSGKAFRFSNVMYEVVNYPGEKVSYLLLFYEDGERKGVGVFSLQSVLAHFRIQLQVYRVGIGIVDQYGSFVIHTDISRVAASEGLGHLGDFRDLVRSAAERQDVSGTVEDQEYMYIIKAVSGLPWFVVIEVSKKRWMWFFSEYLWAVFVILGTSFVVSLVIAVQFSRFLERVFRAFVEYTKAMLLGRSGERAERGGFAELEFFISTVEQLVTSLRQEEEQLRYSRQMLQEILNTLSEGILLVRPDGTAVYINQEASKMLGISPRVEMDVLIQGKSSSGGVGLPLPLLMAVKPYERRYEVKEEVMIYGGDGQKIWLYVQSKDWCNPDGNFLGKIVTLMDITSRKVFEQQLQTSEKRLSTALETANAMFWEWFVPSDSLILSKEWEEKTRKPLPSFFKNWLMQLDEEEATTFREKLLDYCYGREREFVFEHRLPALDREIWVLNKAHVVERDLFHQPLRVIGVMVDITTLKEQQKLIEASLAEKEMLLREIHHRVKNNLQIISSLLSLQMDQTEDDGMKKVLLDSQVRVRSMALVHEKLYQTKFFAQIPVKEYLEDLVEAIRGIYDITVPVELEIKTEDLVLPLETCIPVGLWLSEVVTNAFKYAFRDHPDPKLRIEFLSVGNQLRLEVADNGPGLDTQRLEKPSSLGMKLIHILGDQLGGLSNKLKCHLFIEIEMSLFYAETLRP</sequence>
<dbReference type="Gene3D" id="3.30.565.10">
    <property type="entry name" value="Histidine kinase-like ATPase, C-terminal domain"/>
    <property type="match status" value="1"/>
</dbReference>
<dbReference type="Proteomes" id="UP001056539">
    <property type="component" value="Chromosome"/>
</dbReference>
<keyword evidence="4" id="KW-0808">Transferase</keyword>
<dbReference type="KEGG" id="taqu:KDW03_05430"/>
<accession>A0AAX3BGG0</accession>
<protein>
    <recommendedName>
        <fullName evidence="2">histidine kinase</fullName>
        <ecNumber evidence="2">2.7.13.3</ecNumber>
    </recommendedName>
</protein>
<keyword evidence="9" id="KW-1133">Transmembrane helix</keyword>
<dbReference type="Gene3D" id="3.30.450.20">
    <property type="entry name" value="PAS domain"/>
    <property type="match status" value="2"/>
</dbReference>
<dbReference type="InterPro" id="IPR003594">
    <property type="entry name" value="HATPase_dom"/>
</dbReference>
<dbReference type="EMBL" id="CP073355">
    <property type="protein sequence ID" value="URA11238.1"/>
    <property type="molecule type" value="Genomic_DNA"/>
</dbReference>
<dbReference type="GO" id="GO:0005524">
    <property type="term" value="F:ATP binding"/>
    <property type="evidence" value="ECO:0007669"/>
    <property type="project" value="UniProtKB-KW"/>
</dbReference>
<keyword evidence="6" id="KW-0418">Kinase</keyword>
<evidence type="ECO:0000256" key="1">
    <source>
        <dbReference type="ARBA" id="ARBA00000085"/>
    </source>
</evidence>
<dbReference type="SUPFAM" id="SSF55874">
    <property type="entry name" value="ATPase domain of HSP90 chaperone/DNA topoisomerase II/histidine kinase"/>
    <property type="match status" value="1"/>
</dbReference>
<evidence type="ECO:0000256" key="9">
    <source>
        <dbReference type="SAM" id="Phobius"/>
    </source>
</evidence>
<proteinExistence type="predicted"/>
<keyword evidence="13" id="KW-1185">Reference proteome</keyword>
<dbReference type="InterPro" id="IPR000014">
    <property type="entry name" value="PAS"/>
</dbReference>
<evidence type="ECO:0000256" key="6">
    <source>
        <dbReference type="ARBA" id="ARBA00022777"/>
    </source>
</evidence>
<dbReference type="InterPro" id="IPR001610">
    <property type="entry name" value="PAC"/>
</dbReference>
<evidence type="ECO:0000259" key="10">
    <source>
        <dbReference type="PROSITE" id="PS50112"/>
    </source>
</evidence>
<dbReference type="InterPro" id="IPR036890">
    <property type="entry name" value="HATPase_C_sf"/>
</dbReference>
<evidence type="ECO:0000256" key="2">
    <source>
        <dbReference type="ARBA" id="ARBA00012438"/>
    </source>
</evidence>
<reference evidence="12" key="2">
    <citation type="submission" date="2022-06" db="EMBL/GenBank/DDBJ databases">
        <title>Thermospira aquatica gen. nov., sp. nov.</title>
        <authorList>
            <person name="Ben Ali Gam Z."/>
            <person name="Labat M."/>
        </authorList>
    </citation>
    <scope>NUCLEOTIDE SEQUENCE</scope>
    <source>
        <strain evidence="12">F1F22</strain>
    </source>
</reference>
<dbReference type="AlphaFoldDB" id="A0AAX3BGG0"/>
<dbReference type="CDD" id="cd00130">
    <property type="entry name" value="PAS"/>
    <property type="match status" value="1"/>
</dbReference>
<dbReference type="Pfam" id="PF13581">
    <property type="entry name" value="HATPase_c_2"/>
    <property type="match status" value="1"/>
</dbReference>
<dbReference type="Pfam" id="PF07568">
    <property type="entry name" value="HisKA_2"/>
    <property type="match status" value="1"/>
</dbReference>
<keyword evidence="7 12" id="KW-0067">ATP-binding</keyword>
<keyword evidence="9" id="KW-0472">Membrane</keyword>
<feature type="transmembrane region" description="Helical" evidence="9">
    <location>
        <begin position="284"/>
        <end position="306"/>
    </location>
</feature>
<dbReference type="CDD" id="cd18774">
    <property type="entry name" value="PDC2_HK_sensor"/>
    <property type="match status" value="1"/>
</dbReference>
<dbReference type="RefSeq" id="WP_271436372.1">
    <property type="nucleotide sequence ID" value="NZ_CP073355.1"/>
</dbReference>
<dbReference type="EC" id="2.7.13.3" evidence="2"/>
<reference evidence="12" key="1">
    <citation type="submission" date="2021-04" db="EMBL/GenBank/DDBJ databases">
        <authorList>
            <person name="Postec A."/>
        </authorList>
    </citation>
    <scope>NUCLEOTIDE SEQUENCE</scope>
    <source>
        <strain evidence="12">F1F22</strain>
    </source>
</reference>
<dbReference type="PROSITE" id="PS50112">
    <property type="entry name" value="PAS"/>
    <property type="match status" value="1"/>
</dbReference>
<dbReference type="SMART" id="SM00086">
    <property type="entry name" value="PAC"/>
    <property type="match status" value="2"/>
</dbReference>
<evidence type="ECO:0000256" key="7">
    <source>
        <dbReference type="ARBA" id="ARBA00022840"/>
    </source>
</evidence>
<evidence type="ECO:0000259" key="11">
    <source>
        <dbReference type="PROSITE" id="PS50113"/>
    </source>
</evidence>
<keyword evidence="8" id="KW-0843">Virulence</keyword>
<keyword evidence="5" id="KW-0547">Nucleotide-binding</keyword>
<dbReference type="PROSITE" id="PS50113">
    <property type="entry name" value="PAC"/>
    <property type="match status" value="1"/>
</dbReference>
<organism evidence="12 13">
    <name type="scientific">Thermospira aquatica</name>
    <dbReference type="NCBI Taxonomy" id="2828656"/>
    <lineage>
        <taxon>Bacteria</taxon>
        <taxon>Pseudomonadati</taxon>
        <taxon>Spirochaetota</taxon>
        <taxon>Spirochaetia</taxon>
        <taxon>Brevinematales</taxon>
        <taxon>Thermospiraceae</taxon>
        <taxon>Thermospira</taxon>
    </lineage>
</organism>
<feature type="domain" description="PAS" evidence="10">
    <location>
        <begin position="365"/>
        <end position="404"/>
    </location>
</feature>
<feature type="domain" description="PAC" evidence="11">
    <location>
        <begin position="440"/>
        <end position="492"/>
    </location>
</feature>
<comment type="catalytic activity">
    <reaction evidence="1">
        <text>ATP + protein L-histidine = ADP + protein N-phospho-L-histidine.</text>
        <dbReference type="EC" id="2.7.13.3"/>
    </reaction>
</comment>
<name>A0AAX3BGG0_9SPIR</name>
<evidence type="ECO:0000313" key="12">
    <source>
        <dbReference type="EMBL" id="URA11238.1"/>
    </source>
</evidence>
<evidence type="ECO:0000256" key="4">
    <source>
        <dbReference type="ARBA" id="ARBA00022679"/>
    </source>
</evidence>
<evidence type="ECO:0000256" key="8">
    <source>
        <dbReference type="ARBA" id="ARBA00023026"/>
    </source>
</evidence>
<evidence type="ECO:0000256" key="3">
    <source>
        <dbReference type="ARBA" id="ARBA00022553"/>
    </source>
</evidence>
<gene>
    <name evidence="12" type="ORF">KDW03_05430</name>
</gene>
<evidence type="ECO:0000256" key="5">
    <source>
        <dbReference type="ARBA" id="ARBA00022741"/>
    </source>
</evidence>
<dbReference type="PANTHER" id="PTHR41523:SF8">
    <property type="entry name" value="ETHYLENE RESPONSE SENSOR PROTEIN"/>
    <property type="match status" value="1"/>
</dbReference>
<keyword evidence="3" id="KW-0597">Phosphoprotein</keyword>
<dbReference type="GO" id="GO:0004673">
    <property type="term" value="F:protein histidine kinase activity"/>
    <property type="evidence" value="ECO:0007669"/>
    <property type="project" value="UniProtKB-EC"/>
</dbReference>
<dbReference type="InterPro" id="IPR000700">
    <property type="entry name" value="PAS-assoc_C"/>
</dbReference>
<evidence type="ECO:0000313" key="13">
    <source>
        <dbReference type="Proteomes" id="UP001056539"/>
    </source>
</evidence>
<keyword evidence="9" id="KW-0812">Transmembrane</keyword>
<dbReference type="PANTHER" id="PTHR41523">
    <property type="entry name" value="TWO-COMPONENT SYSTEM SENSOR PROTEIN"/>
    <property type="match status" value="1"/>
</dbReference>
<dbReference type="InterPro" id="IPR011495">
    <property type="entry name" value="Sig_transdc_His_kin_sub2_dim/P"/>
</dbReference>
<dbReference type="InterPro" id="IPR035965">
    <property type="entry name" value="PAS-like_dom_sf"/>
</dbReference>
<dbReference type="SUPFAM" id="SSF55785">
    <property type="entry name" value="PYP-like sensor domain (PAS domain)"/>
    <property type="match status" value="2"/>
</dbReference>